<evidence type="ECO:0000256" key="7">
    <source>
        <dbReference type="ARBA" id="ARBA00023136"/>
    </source>
</evidence>
<comment type="subcellular location">
    <subcellularLocation>
        <location evidence="1">Cell membrane</location>
        <topology evidence="1">Multi-pass membrane protein</topology>
    </subcellularLocation>
</comment>
<feature type="domain" description="HAMP" evidence="14">
    <location>
        <begin position="316"/>
        <end position="370"/>
    </location>
</feature>
<keyword evidence="16" id="KW-1185">Reference proteome</keyword>
<accession>A0ABY3D0B1</accession>
<proteinExistence type="inferred from homology"/>
<keyword evidence="2" id="KW-1003">Cell membrane</keyword>
<dbReference type="Gene3D" id="1.10.287.950">
    <property type="entry name" value="Methyl-accepting chemotaxis protein"/>
    <property type="match status" value="1"/>
</dbReference>
<dbReference type="Proteomes" id="UP001165882">
    <property type="component" value="Unassembled WGS sequence"/>
</dbReference>
<keyword evidence="7 12" id="KW-0472">Membrane</keyword>
<dbReference type="SMART" id="SM00304">
    <property type="entry name" value="HAMP"/>
    <property type="match status" value="1"/>
</dbReference>
<keyword evidence="5 12" id="KW-0812">Transmembrane</keyword>
<feature type="domain" description="Methyl-accepting transducer" evidence="13">
    <location>
        <begin position="375"/>
        <end position="611"/>
    </location>
</feature>
<dbReference type="InterPro" id="IPR033479">
    <property type="entry name" value="dCache_1"/>
</dbReference>
<sequence>MSIKQKLTWAFAVIAGLPIVLVATLVVINLRGEARDGFLDSSSREIRQVSNAMNIFFQGINQNVEYMASQPMVAATGSELNKYMSATPSYELGEQASKILDFMTRLANSHPAYAYLSYGVNDGGYTGWPAGQKFVNYDPRTRPWYQLAMANPGKTMRTGAYYWAADDAVLVSTVRTVANQLGNPGGVVNIDVSLKGLTEIVKQIKLGESGYLMLVESNGNVMVDPRDAAHNFKQLGSFGDGYAKLAKAGKGLVEVELNGVHYMANVYPDQQLGWTFIGLIEQSEVMQTTTRLTWLIGVIAVVLASLFAVVGAAFAKLIVRPINSVTNGLEDIAQGEGDLTRNLEIRGRDETAQLASWFNQFLGAIRSLIQHIGAAASKILSTSSSSTRVSSDMAEAAGRQREAVDMVSTAFHEMVATANEVARSCSQAAQSADSGQQQAREGQQQIDAAVHSVDRLSQEIEQSAQSIQQLERDSNAIQSILGTIRSIAEQTNLLALNAAIEAARAGEQGRGFAVVADEVRALAKRTADSTAEIDGLLGNLASRTAEVAEQMHASLEVSQQSVSRIGLARDSFGQIRESVDVIRDMNTQIATAAEEQHQVAEDINRHISQIHGDAQLVAELAQAARQDSESLAGLSNELDTLVRRFRVKPR</sequence>
<dbReference type="SUPFAM" id="SSF103190">
    <property type="entry name" value="Sensory domain-like"/>
    <property type="match status" value="1"/>
</dbReference>
<dbReference type="InterPro" id="IPR004089">
    <property type="entry name" value="MCPsignal_dom"/>
</dbReference>
<evidence type="ECO:0000313" key="15">
    <source>
        <dbReference type="EMBL" id="TRZ59071.1"/>
    </source>
</evidence>
<evidence type="ECO:0000256" key="10">
    <source>
        <dbReference type="PROSITE-ProRule" id="PRU00284"/>
    </source>
</evidence>
<evidence type="ECO:0000256" key="9">
    <source>
        <dbReference type="ARBA" id="ARBA00029447"/>
    </source>
</evidence>
<evidence type="ECO:0000256" key="12">
    <source>
        <dbReference type="SAM" id="Phobius"/>
    </source>
</evidence>
<dbReference type="InterPro" id="IPR004090">
    <property type="entry name" value="Chemotax_Me-accpt_rcpt"/>
</dbReference>
<evidence type="ECO:0000313" key="16">
    <source>
        <dbReference type="Proteomes" id="UP001165882"/>
    </source>
</evidence>
<keyword evidence="6 12" id="KW-1133">Transmembrane helix</keyword>
<dbReference type="Pfam" id="PF02743">
    <property type="entry name" value="dCache_1"/>
    <property type="match status" value="1"/>
</dbReference>
<dbReference type="Pfam" id="PF00672">
    <property type="entry name" value="HAMP"/>
    <property type="match status" value="1"/>
</dbReference>
<dbReference type="PROSITE" id="PS50111">
    <property type="entry name" value="CHEMOTAXIS_TRANSDUC_2"/>
    <property type="match status" value="1"/>
</dbReference>
<feature type="transmembrane region" description="Helical" evidence="12">
    <location>
        <begin position="292"/>
        <end position="315"/>
    </location>
</feature>
<evidence type="ECO:0000259" key="14">
    <source>
        <dbReference type="PROSITE" id="PS50885"/>
    </source>
</evidence>
<dbReference type="Pfam" id="PF00015">
    <property type="entry name" value="MCPsignal"/>
    <property type="match status" value="1"/>
</dbReference>
<comment type="caution">
    <text evidence="15">The sequence shown here is derived from an EMBL/GenBank/DDBJ whole genome shotgun (WGS) entry which is preliminary data.</text>
</comment>
<feature type="region of interest" description="Disordered" evidence="11">
    <location>
        <begin position="427"/>
        <end position="446"/>
    </location>
</feature>
<evidence type="ECO:0000256" key="3">
    <source>
        <dbReference type="ARBA" id="ARBA00022481"/>
    </source>
</evidence>
<keyword evidence="3" id="KW-0488">Methylation</keyword>
<comment type="similarity">
    <text evidence="9">Belongs to the methyl-accepting chemotaxis (MCP) protein family.</text>
</comment>
<keyword evidence="4" id="KW-0145">Chemotaxis</keyword>
<evidence type="ECO:0000259" key="13">
    <source>
        <dbReference type="PROSITE" id="PS50111"/>
    </source>
</evidence>
<gene>
    <name evidence="15" type="ORF">DZA28_03550</name>
</gene>
<evidence type="ECO:0000256" key="8">
    <source>
        <dbReference type="ARBA" id="ARBA00023224"/>
    </source>
</evidence>
<dbReference type="PRINTS" id="PR00260">
    <property type="entry name" value="CHEMTRNSDUCR"/>
</dbReference>
<dbReference type="CDD" id="cd06225">
    <property type="entry name" value="HAMP"/>
    <property type="match status" value="1"/>
</dbReference>
<dbReference type="Gene3D" id="3.30.450.20">
    <property type="entry name" value="PAS domain"/>
    <property type="match status" value="2"/>
</dbReference>
<dbReference type="PROSITE" id="PS50885">
    <property type="entry name" value="HAMP"/>
    <property type="match status" value="1"/>
</dbReference>
<feature type="transmembrane region" description="Helical" evidence="12">
    <location>
        <begin position="7"/>
        <end position="28"/>
    </location>
</feature>
<evidence type="ECO:0000256" key="2">
    <source>
        <dbReference type="ARBA" id="ARBA00022475"/>
    </source>
</evidence>
<dbReference type="EMBL" id="QWEF01000001">
    <property type="protein sequence ID" value="TRZ59071.1"/>
    <property type="molecule type" value="Genomic_DNA"/>
</dbReference>
<evidence type="ECO:0000256" key="11">
    <source>
        <dbReference type="SAM" id="MobiDB-lite"/>
    </source>
</evidence>
<dbReference type="SUPFAM" id="SSF58104">
    <property type="entry name" value="Methyl-accepting chemotaxis protein (MCP) signaling domain"/>
    <property type="match status" value="1"/>
</dbReference>
<dbReference type="InterPro" id="IPR003660">
    <property type="entry name" value="HAMP_dom"/>
</dbReference>
<feature type="compositionally biased region" description="Low complexity" evidence="11">
    <location>
        <begin position="427"/>
        <end position="445"/>
    </location>
</feature>
<evidence type="ECO:0000256" key="4">
    <source>
        <dbReference type="ARBA" id="ARBA00022500"/>
    </source>
</evidence>
<dbReference type="CDD" id="cd12912">
    <property type="entry name" value="PDC2_MCP_like"/>
    <property type="match status" value="1"/>
</dbReference>
<name>A0ABY3D0B1_9PSED</name>
<dbReference type="InterPro" id="IPR029151">
    <property type="entry name" value="Sensor-like_sf"/>
</dbReference>
<protein>
    <submittedName>
        <fullName evidence="15">Methyl-accepting chemotaxis protein</fullName>
    </submittedName>
</protein>
<dbReference type="PANTHER" id="PTHR32089">
    <property type="entry name" value="METHYL-ACCEPTING CHEMOTAXIS PROTEIN MCPB"/>
    <property type="match status" value="1"/>
</dbReference>
<evidence type="ECO:0000256" key="5">
    <source>
        <dbReference type="ARBA" id="ARBA00022692"/>
    </source>
</evidence>
<dbReference type="CDD" id="cd11386">
    <property type="entry name" value="MCP_signal"/>
    <property type="match status" value="1"/>
</dbReference>
<dbReference type="PANTHER" id="PTHR32089:SF117">
    <property type="entry name" value="METHYL ACCEPTING SENSORY TRANSDUCER WITH CACHE_1 SMALL MOLECULE BINDING DOMAIN"/>
    <property type="match status" value="1"/>
</dbReference>
<evidence type="ECO:0000256" key="1">
    <source>
        <dbReference type="ARBA" id="ARBA00004651"/>
    </source>
</evidence>
<keyword evidence="8 10" id="KW-0807">Transducer</keyword>
<reference evidence="15 16" key="1">
    <citation type="journal article" date="2019" name="Biocontrol Sci. Technol.">
        <title>Pseudomonas putida strain B2017 produced as technical grade active ingredient controls fungal and bacterial crop diseases.</title>
        <authorList>
            <person name="Oliver C."/>
            <person name="Hernandez I."/>
            <person name="Caminal M."/>
            <person name="Lara J.M."/>
            <person name="Fernandez C."/>
        </authorList>
    </citation>
    <scope>NUCLEOTIDE SEQUENCE [LARGE SCALE GENOMIC DNA]</scope>
    <source>
        <strain evidence="15 16">B2017</strain>
    </source>
</reference>
<organism evidence="15 16">
    <name type="scientific">Pseudomonas alloputida</name>
    <dbReference type="NCBI Taxonomy" id="1940621"/>
    <lineage>
        <taxon>Bacteria</taxon>
        <taxon>Pseudomonadati</taxon>
        <taxon>Pseudomonadota</taxon>
        <taxon>Gammaproteobacteria</taxon>
        <taxon>Pseudomonadales</taxon>
        <taxon>Pseudomonadaceae</taxon>
        <taxon>Pseudomonas</taxon>
    </lineage>
</organism>
<evidence type="ECO:0000256" key="6">
    <source>
        <dbReference type="ARBA" id="ARBA00022989"/>
    </source>
</evidence>
<dbReference type="SMART" id="SM00283">
    <property type="entry name" value="MA"/>
    <property type="match status" value="1"/>
</dbReference>